<proteinExistence type="inferred from homology"/>
<evidence type="ECO:0000256" key="1">
    <source>
        <dbReference type="ARBA" id="ARBA00006484"/>
    </source>
</evidence>
<dbReference type="RefSeq" id="WP_338748823.1">
    <property type="nucleotide sequence ID" value="NZ_CP144913.1"/>
</dbReference>
<keyword evidence="4" id="KW-1185">Reference proteome</keyword>
<reference evidence="3 4" key="1">
    <citation type="submission" date="2024-02" db="EMBL/GenBank/DDBJ databases">
        <title>Janibacter sp. nov., isolated from gut of marine sandworm.</title>
        <authorList>
            <person name="Kim B."/>
            <person name="Jun M.O."/>
            <person name="Shin N.-R."/>
        </authorList>
    </citation>
    <scope>NUCLEOTIDE SEQUENCE [LARGE SCALE GENOMIC DNA]</scope>
    <source>
        <strain evidence="3 4">A1S7</strain>
    </source>
</reference>
<dbReference type="InterPro" id="IPR036291">
    <property type="entry name" value="NAD(P)-bd_dom_sf"/>
</dbReference>
<name>A0ABZ2MGJ0_9MICO</name>
<dbReference type="Gene3D" id="3.40.50.720">
    <property type="entry name" value="NAD(P)-binding Rossmann-like Domain"/>
    <property type="match status" value="1"/>
</dbReference>
<dbReference type="PROSITE" id="PS00061">
    <property type="entry name" value="ADH_SHORT"/>
    <property type="match status" value="1"/>
</dbReference>
<dbReference type="EMBL" id="CP144913">
    <property type="protein sequence ID" value="WXB76055.1"/>
    <property type="molecule type" value="Genomic_DNA"/>
</dbReference>
<dbReference type="InterPro" id="IPR030981">
    <property type="entry name" value="SDR_subfam_2"/>
</dbReference>
<keyword evidence="2" id="KW-0560">Oxidoreductase</keyword>
<dbReference type="CDD" id="cd05233">
    <property type="entry name" value="SDR_c"/>
    <property type="match status" value="1"/>
</dbReference>
<dbReference type="InterPro" id="IPR002347">
    <property type="entry name" value="SDR_fam"/>
</dbReference>
<dbReference type="PANTHER" id="PTHR24321:SF8">
    <property type="entry name" value="ESTRADIOL 17-BETA-DEHYDROGENASE 8-RELATED"/>
    <property type="match status" value="1"/>
</dbReference>
<gene>
    <name evidence="3" type="ORF">V1351_14100</name>
</gene>
<dbReference type="Proteomes" id="UP001382727">
    <property type="component" value="Chromosome"/>
</dbReference>
<evidence type="ECO:0000313" key="4">
    <source>
        <dbReference type="Proteomes" id="UP001382727"/>
    </source>
</evidence>
<accession>A0ABZ2MGJ0</accession>
<dbReference type="Pfam" id="PF13561">
    <property type="entry name" value="adh_short_C2"/>
    <property type="match status" value="1"/>
</dbReference>
<protein>
    <submittedName>
        <fullName evidence="3">Mycofactocin-coupled SDR family oxidoreductase</fullName>
    </submittedName>
</protein>
<organism evidence="3 4">
    <name type="scientific">Janibacter alittae</name>
    <dbReference type="NCBI Taxonomy" id="3115209"/>
    <lineage>
        <taxon>Bacteria</taxon>
        <taxon>Bacillati</taxon>
        <taxon>Actinomycetota</taxon>
        <taxon>Actinomycetes</taxon>
        <taxon>Micrococcales</taxon>
        <taxon>Intrasporangiaceae</taxon>
        <taxon>Janibacter</taxon>
    </lineage>
</organism>
<dbReference type="InterPro" id="IPR020904">
    <property type="entry name" value="Sc_DH/Rdtase_CS"/>
</dbReference>
<dbReference type="PRINTS" id="PR00081">
    <property type="entry name" value="GDHRDH"/>
</dbReference>
<evidence type="ECO:0000256" key="2">
    <source>
        <dbReference type="ARBA" id="ARBA00023002"/>
    </source>
</evidence>
<evidence type="ECO:0000313" key="3">
    <source>
        <dbReference type="EMBL" id="WXB76055.1"/>
    </source>
</evidence>
<sequence length="262" mass="26103">MSQRVALVTGAARGMGAATSLRLAGQGYDVLAVDWCAGADAQPYPMPTTDDLDAVAADPRAAGRIATRVADVRDPDAVAEAVADVLQRWGRLDVAVAAAGVVAGGAPLWETPAAQFDLLWQVDALGVWHTAAAAVPAMLSGPDPSGCRFVAIASAAGGRGLFHLAAYNAAKHAVVGMVRGLAADLVGTGVTAVAVSPGATGTPMLEATAAIYGTTTTDLASHQLIRRPIHPEEIAATVALCCSSEGAALNGGVVAADGGFAG</sequence>
<dbReference type="NCBIfam" id="TIGR04504">
    <property type="entry name" value="SDR_subfam_2"/>
    <property type="match status" value="1"/>
</dbReference>
<dbReference type="NCBIfam" id="NF040491">
    <property type="entry name" value="SDR_subfam_4"/>
    <property type="match status" value="1"/>
</dbReference>
<dbReference type="PANTHER" id="PTHR24321">
    <property type="entry name" value="DEHYDROGENASES, SHORT CHAIN"/>
    <property type="match status" value="1"/>
</dbReference>
<comment type="similarity">
    <text evidence="1">Belongs to the short-chain dehydrogenases/reductases (SDR) family.</text>
</comment>
<dbReference type="SUPFAM" id="SSF51735">
    <property type="entry name" value="NAD(P)-binding Rossmann-fold domains"/>
    <property type="match status" value="1"/>
</dbReference>